<accession>A0A183S796</accession>
<evidence type="ECO:0000256" key="1">
    <source>
        <dbReference type="ARBA" id="ARBA00004123"/>
    </source>
</evidence>
<evidence type="ECO:0000313" key="8">
    <source>
        <dbReference type="EMBL" id="VDL81428.1"/>
    </source>
</evidence>
<dbReference type="PROSITE" id="PS50917">
    <property type="entry name" value="SPOC"/>
    <property type="match status" value="1"/>
</dbReference>
<dbReference type="GO" id="GO:0005634">
    <property type="term" value="C:nucleus"/>
    <property type="evidence" value="ECO:0007669"/>
    <property type="project" value="UniProtKB-SubCell"/>
</dbReference>
<reference evidence="10" key="1">
    <citation type="submission" date="2016-06" db="UniProtKB">
        <authorList>
            <consortium name="WormBaseParasite"/>
        </authorList>
    </citation>
    <scope>IDENTIFICATION</scope>
</reference>
<protein>
    <submittedName>
        <fullName evidence="10">SPOC domain-containing protein</fullName>
    </submittedName>
</protein>
<keyword evidence="3" id="KW-0805">Transcription regulation</keyword>
<sequence length="156" mass="17191">MIPRKLSSSSFSVLTRTKNYVFYPGYCYCAHAYDPFRSTSPPQAYPLVWQGRLSLKNAEACVALHFVQGNQALVTTGGPLRIVQRMRLESAQLEAVQRKMTQEGASCACVAFASGSSHADLIQQTRVLSEGFIRYMQEKGAAGIINVGHPNLTQVF</sequence>
<gene>
    <name evidence="8" type="ORF">SSLN_LOCUS94</name>
</gene>
<dbReference type="STRING" id="70667.A0A183S796"/>
<evidence type="ECO:0000256" key="2">
    <source>
        <dbReference type="ARBA" id="ARBA00022884"/>
    </source>
</evidence>
<keyword evidence="9" id="KW-1185">Reference proteome</keyword>
<keyword evidence="4" id="KW-0175">Coiled coil</keyword>
<dbReference type="GO" id="GO:0003723">
    <property type="term" value="F:RNA binding"/>
    <property type="evidence" value="ECO:0007669"/>
    <property type="project" value="UniProtKB-KW"/>
</dbReference>
<dbReference type="Proteomes" id="UP000275846">
    <property type="component" value="Unassembled WGS sequence"/>
</dbReference>
<dbReference type="FunFam" id="2.40.290.10:FF:000002">
    <property type="entry name" value="Spen family transcriptional repressor"/>
    <property type="match status" value="1"/>
</dbReference>
<feature type="domain" description="SPOC" evidence="7">
    <location>
        <begin position="38"/>
        <end position="156"/>
    </location>
</feature>
<dbReference type="InterPro" id="IPR016194">
    <property type="entry name" value="SPOC-like_C_dom_sf"/>
</dbReference>
<name>A0A183S796_SCHSO</name>
<dbReference type="SUPFAM" id="SSF100939">
    <property type="entry name" value="SPOC domain-like"/>
    <property type="match status" value="1"/>
</dbReference>
<evidence type="ECO:0000256" key="3">
    <source>
        <dbReference type="ARBA" id="ARBA00023015"/>
    </source>
</evidence>
<dbReference type="Pfam" id="PF07744">
    <property type="entry name" value="SPOC"/>
    <property type="match status" value="1"/>
</dbReference>
<comment type="subcellular location">
    <subcellularLocation>
        <location evidence="1">Nucleus</location>
    </subcellularLocation>
</comment>
<reference evidence="8 9" key="2">
    <citation type="submission" date="2018-11" db="EMBL/GenBank/DDBJ databases">
        <authorList>
            <consortium name="Pathogen Informatics"/>
        </authorList>
    </citation>
    <scope>NUCLEOTIDE SEQUENCE [LARGE SCALE GENOMIC DNA]</scope>
    <source>
        <strain evidence="8 9">NST_G2</strain>
    </source>
</reference>
<dbReference type="WBParaSite" id="SSLN_0000009601-mRNA-1">
    <property type="protein sequence ID" value="SSLN_0000009601-mRNA-1"/>
    <property type="gene ID" value="SSLN_0000009601"/>
</dbReference>
<keyword evidence="2" id="KW-0694">RNA-binding</keyword>
<keyword evidence="6" id="KW-0539">Nucleus</keyword>
<evidence type="ECO:0000313" key="10">
    <source>
        <dbReference type="WBParaSite" id="SSLN_0000009601-mRNA-1"/>
    </source>
</evidence>
<dbReference type="Gene3D" id="2.40.290.10">
    <property type="match status" value="1"/>
</dbReference>
<evidence type="ECO:0000256" key="4">
    <source>
        <dbReference type="ARBA" id="ARBA00023054"/>
    </source>
</evidence>
<evidence type="ECO:0000313" key="9">
    <source>
        <dbReference type="Proteomes" id="UP000275846"/>
    </source>
</evidence>
<proteinExistence type="predicted"/>
<evidence type="ECO:0000256" key="5">
    <source>
        <dbReference type="ARBA" id="ARBA00023163"/>
    </source>
</evidence>
<organism evidence="10">
    <name type="scientific">Schistocephalus solidus</name>
    <name type="common">Tapeworm</name>
    <dbReference type="NCBI Taxonomy" id="70667"/>
    <lineage>
        <taxon>Eukaryota</taxon>
        <taxon>Metazoa</taxon>
        <taxon>Spiralia</taxon>
        <taxon>Lophotrochozoa</taxon>
        <taxon>Platyhelminthes</taxon>
        <taxon>Cestoda</taxon>
        <taxon>Eucestoda</taxon>
        <taxon>Diphyllobothriidea</taxon>
        <taxon>Diphyllobothriidae</taxon>
        <taxon>Schistocephalus</taxon>
    </lineage>
</organism>
<evidence type="ECO:0000256" key="6">
    <source>
        <dbReference type="ARBA" id="ARBA00023242"/>
    </source>
</evidence>
<dbReference type="InterPro" id="IPR012921">
    <property type="entry name" value="SPOC_C"/>
</dbReference>
<dbReference type="CDD" id="cd21543">
    <property type="entry name" value="SPOC_SHARP"/>
    <property type="match status" value="1"/>
</dbReference>
<dbReference type="OrthoDB" id="6407164at2759"/>
<dbReference type="InterPro" id="IPR010912">
    <property type="entry name" value="SPOC_met"/>
</dbReference>
<dbReference type="EMBL" id="UYSU01000044">
    <property type="protein sequence ID" value="VDL81428.1"/>
    <property type="molecule type" value="Genomic_DNA"/>
</dbReference>
<keyword evidence="5" id="KW-0804">Transcription</keyword>
<dbReference type="AlphaFoldDB" id="A0A183S796"/>
<evidence type="ECO:0000259" key="7">
    <source>
        <dbReference type="PROSITE" id="PS50917"/>
    </source>
</evidence>